<dbReference type="EMBL" id="SSMQ01000007">
    <property type="protein sequence ID" value="TKD10099.1"/>
    <property type="molecule type" value="Genomic_DNA"/>
</dbReference>
<dbReference type="PANTHER" id="PTHR43105">
    <property type="entry name" value="RESPIRATORY NITRATE REDUCTASE"/>
    <property type="match status" value="1"/>
</dbReference>
<dbReference type="GO" id="GO:0016020">
    <property type="term" value="C:membrane"/>
    <property type="evidence" value="ECO:0007669"/>
    <property type="project" value="TreeGrafter"/>
</dbReference>
<reference evidence="7 8" key="1">
    <citation type="submission" date="2019-04" db="EMBL/GenBank/DDBJ databases">
        <authorList>
            <person name="Li Y."/>
            <person name="Wang J."/>
        </authorList>
    </citation>
    <scope>NUCLEOTIDE SEQUENCE [LARGE SCALE GENOMIC DNA]</scope>
    <source>
        <strain evidence="7 8">DSM 14668</strain>
    </source>
</reference>
<proteinExistence type="predicted"/>
<dbReference type="InterPro" id="IPR006656">
    <property type="entry name" value="Mopterin_OxRdtase"/>
</dbReference>
<dbReference type="PROSITE" id="PS51669">
    <property type="entry name" value="4FE4S_MOW_BIS_MGD"/>
    <property type="match status" value="1"/>
</dbReference>
<keyword evidence="2" id="KW-0479">Metal-binding</keyword>
<accession>A0A4U1JHX3</accession>
<dbReference type="InterPro" id="IPR006963">
    <property type="entry name" value="Mopterin_OxRdtase_4Fe-4S_dom"/>
</dbReference>
<keyword evidence="4" id="KW-0408">Iron</keyword>
<evidence type="ECO:0000256" key="1">
    <source>
        <dbReference type="ARBA" id="ARBA00022485"/>
    </source>
</evidence>
<dbReference type="PROSITE" id="PS00551">
    <property type="entry name" value="MOLYBDOPTERIN_PROK_1"/>
    <property type="match status" value="1"/>
</dbReference>
<gene>
    <name evidence="7" type="ORF">E8A74_08755</name>
</gene>
<keyword evidence="1" id="KW-0004">4Fe-4S</keyword>
<sequence>MRRSPFGAAPSGRGRWASWVRAASSPPCSAERGKKFRAPDLFLAGARNSPPSCAPRAVEGSSCVVTEQRKTVCPYCGVGCGLLATTDGKRILKLVGDPEHPANLGRLCLKGALAAQALAAPSRLGRALLRGADGALVPISREEAVREISTRLGRILAEHGPSAVALYLSGQLTTEAQYLANKLGKGFLRTNHVDSNSRLCMASAAAG</sequence>
<name>A0A4U1JHX3_9BACT</name>
<dbReference type="Proteomes" id="UP000309215">
    <property type="component" value="Unassembled WGS sequence"/>
</dbReference>
<keyword evidence="5" id="KW-0411">Iron-sulfur</keyword>
<protein>
    <recommendedName>
        <fullName evidence="6">4Fe-4S Mo/W bis-MGD-type domain-containing protein</fullName>
    </recommendedName>
</protein>
<dbReference type="AlphaFoldDB" id="A0A4U1JHX3"/>
<evidence type="ECO:0000259" key="6">
    <source>
        <dbReference type="PROSITE" id="PS51669"/>
    </source>
</evidence>
<organism evidence="7 8">
    <name type="scientific">Polyangium fumosum</name>
    <dbReference type="NCBI Taxonomy" id="889272"/>
    <lineage>
        <taxon>Bacteria</taxon>
        <taxon>Pseudomonadati</taxon>
        <taxon>Myxococcota</taxon>
        <taxon>Polyangia</taxon>
        <taxon>Polyangiales</taxon>
        <taxon>Polyangiaceae</taxon>
        <taxon>Polyangium</taxon>
    </lineage>
</organism>
<dbReference type="PANTHER" id="PTHR43105:SF9">
    <property type="entry name" value="NADPH-FE(3+) OXIDOREDUCTASE SUBUNIT ALPHA"/>
    <property type="match status" value="1"/>
</dbReference>
<dbReference type="InterPro" id="IPR050123">
    <property type="entry name" value="Prok_molybdopt-oxidoreductase"/>
</dbReference>
<evidence type="ECO:0000256" key="5">
    <source>
        <dbReference type="ARBA" id="ARBA00023014"/>
    </source>
</evidence>
<keyword evidence="3" id="KW-0560">Oxidoreductase</keyword>
<comment type="caution">
    <text evidence="7">The sequence shown here is derived from an EMBL/GenBank/DDBJ whole genome shotgun (WGS) entry which is preliminary data.</text>
</comment>
<dbReference type="Pfam" id="PF00384">
    <property type="entry name" value="Molybdopterin"/>
    <property type="match status" value="1"/>
</dbReference>
<evidence type="ECO:0000256" key="2">
    <source>
        <dbReference type="ARBA" id="ARBA00022723"/>
    </source>
</evidence>
<dbReference type="GO" id="GO:0051539">
    <property type="term" value="F:4 iron, 4 sulfur cluster binding"/>
    <property type="evidence" value="ECO:0007669"/>
    <property type="project" value="UniProtKB-KW"/>
</dbReference>
<keyword evidence="8" id="KW-1185">Reference proteome</keyword>
<dbReference type="SUPFAM" id="SSF53706">
    <property type="entry name" value="Formate dehydrogenase/DMSO reductase, domains 1-3"/>
    <property type="match status" value="1"/>
</dbReference>
<feature type="domain" description="4Fe-4S Mo/W bis-MGD-type" evidence="6">
    <location>
        <begin position="66"/>
        <end position="122"/>
    </location>
</feature>
<dbReference type="Gene3D" id="3.40.50.740">
    <property type="match status" value="1"/>
</dbReference>
<dbReference type="GO" id="GO:0046872">
    <property type="term" value="F:metal ion binding"/>
    <property type="evidence" value="ECO:0007669"/>
    <property type="project" value="UniProtKB-KW"/>
</dbReference>
<evidence type="ECO:0000313" key="8">
    <source>
        <dbReference type="Proteomes" id="UP000309215"/>
    </source>
</evidence>
<evidence type="ECO:0000256" key="3">
    <source>
        <dbReference type="ARBA" id="ARBA00023002"/>
    </source>
</evidence>
<dbReference type="SMART" id="SM00926">
    <property type="entry name" value="Molybdop_Fe4S4"/>
    <property type="match status" value="1"/>
</dbReference>
<dbReference type="GO" id="GO:0016491">
    <property type="term" value="F:oxidoreductase activity"/>
    <property type="evidence" value="ECO:0007669"/>
    <property type="project" value="UniProtKB-KW"/>
</dbReference>
<evidence type="ECO:0000256" key="4">
    <source>
        <dbReference type="ARBA" id="ARBA00023004"/>
    </source>
</evidence>
<dbReference type="Pfam" id="PF04879">
    <property type="entry name" value="Molybdop_Fe4S4"/>
    <property type="match status" value="1"/>
</dbReference>
<dbReference type="OrthoDB" id="9757870at2"/>
<dbReference type="Gene3D" id="2.20.25.90">
    <property type="entry name" value="ADC-like domains"/>
    <property type="match status" value="1"/>
</dbReference>
<evidence type="ECO:0000313" key="7">
    <source>
        <dbReference type="EMBL" id="TKD10099.1"/>
    </source>
</evidence>
<dbReference type="InterPro" id="IPR027467">
    <property type="entry name" value="MopterinOxRdtase_cofactor_BS"/>
</dbReference>